<evidence type="ECO:0000256" key="1">
    <source>
        <dbReference type="SAM" id="MobiDB-lite"/>
    </source>
</evidence>
<proteinExistence type="predicted"/>
<evidence type="ECO:0000259" key="2">
    <source>
        <dbReference type="Pfam" id="PF23388"/>
    </source>
</evidence>
<dbReference type="EMBL" id="JAVHJM010000004">
    <property type="protein sequence ID" value="KAK6514811.1"/>
    <property type="molecule type" value="Genomic_DNA"/>
</dbReference>
<evidence type="ECO:0000313" key="3">
    <source>
        <dbReference type="EMBL" id="KAK6514811.1"/>
    </source>
</evidence>
<name>A0AAN8RUC7_9PEZI</name>
<reference evidence="3 4" key="1">
    <citation type="submission" date="2019-10" db="EMBL/GenBank/DDBJ databases">
        <authorList>
            <person name="Palmer J.M."/>
        </authorList>
    </citation>
    <scope>NUCLEOTIDE SEQUENCE [LARGE SCALE GENOMIC DNA]</scope>
    <source>
        <strain evidence="3 4">TWF506</strain>
    </source>
</reference>
<dbReference type="AlphaFoldDB" id="A0AAN8RUC7"/>
<dbReference type="InterPro" id="IPR055525">
    <property type="entry name" value="DUF7099"/>
</dbReference>
<dbReference type="Pfam" id="PF23388">
    <property type="entry name" value="DUF7099"/>
    <property type="match status" value="1"/>
</dbReference>
<dbReference type="SUPFAM" id="SSF101908">
    <property type="entry name" value="Putative isomerase YbhE"/>
    <property type="match status" value="1"/>
</dbReference>
<sequence>MSIFTITGLASFYNRLDGRTDIDSLCDEAIGKYVLSRSNSDITITADRDGPASFRELLETVGSVLLFQLIHQFRQIAIPESQDPPYIPPRLHALSPDKIPIILRYLHQQYRSFDLTVNGIRSRTILEVLYIGSRLLHLKGLQARRQSQWFHYLADAINDPALVSGDDFVSVSIAFGIKAFLPRRAEQGSNSSQQTRDLRFWTGVPGGVILSSPLNPLDLRVRNIVLELQQQSGATGDYIDGTEYFWSMCDILFVIMAASAEAHHGNLPDHSQELAALAEECHTSITEFTCDKLDYIESLAAEAAGAQTPQVTLPQRSPLNRTSEFLRRRELLSMLNDRTMARLLYEFKDLQEGSYNIPDRIYASNCPEGHVLNETQKENFLMEYERRAGVRLRSENSTRIAIRTPDTYAYPCPVCSEISRIESSQDLASLTSLTEITQFTALSRIIQNAKGEVSSAVKDLSRHYHMADQRVEVNFSRNRSSGQIKSTEQGNNRKNGRLSVGTMANGNGQLSQTSSSSSRDSISRSSNTPLPSPNGSSSSSSSPGGLRKFTSTLGLIKLVQSPREPEINLTHLNTNSISVSTHTASARVFFYGSSSISIYSYANVIPELRAKIDLVSDPGSFLRSTPASILISPSKNLLAVVVNLLRGNSQIQVWSLGEDSYPPKLAWYQVLEGIATGLVAHPDENFVFVITNRRKLNIFDLIQGNRASDFDIPAELGLLDSISVVDGDTLLCRCLPDVNLGQMKFFILKFATSTSVCQMGWRSHIEWQPRERDDNGVSALSLCESQTSGSTLCYSTWTMSGQPSIVRWGAPDIPSSNEQLQDDNLGTRIQDMAIVPNADFVALINQRGDIHQYAVRLGFRPKHLKTISLGSRKRSTHDFKDRVCLSIDEDHSKIIVAYTRNGRGYIEKHDMAFSQG</sequence>
<organism evidence="3 4">
    <name type="scientific">Arthrobotrys conoides</name>
    <dbReference type="NCBI Taxonomy" id="74498"/>
    <lineage>
        <taxon>Eukaryota</taxon>
        <taxon>Fungi</taxon>
        <taxon>Dikarya</taxon>
        <taxon>Ascomycota</taxon>
        <taxon>Pezizomycotina</taxon>
        <taxon>Orbiliomycetes</taxon>
        <taxon>Orbiliales</taxon>
        <taxon>Orbiliaceae</taxon>
        <taxon>Arthrobotrys</taxon>
    </lineage>
</organism>
<comment type="caution">
    <text evidence="3">The sequence shown here is derived from an EMBL/GenBank/DDBJ whole genome shotgun (WGS) entry which is preliminary data.</text>
</comment>
<dbReference type="Proteomes" id="UP001307849">
    <property type="component" value="Unassembled WGS sequence"/>
</dbReference>
<keyword evidence="4" id="KW-1185">Reference proteome</keyword>
<feature type="compositionally biased region" description="Low complexity" evidence="1">
    <location>
        <begin position="511"/>
        <end position="545"/>
    </location>
</feature>
<accession>A0AAN8RUC7</accession>
<evidence type="ECO:0000313" key="4">
    <source>
        <dbReference type="Proteomes" id="UP001307849"/>
    </source>
</evidence>
<protein>
    <recommendedName>
        <fullName evidence="2">DUF7099 domain-containing protein</fullName>
    </recommendedName>
</protein>
<gene>
    <name evidence="3" type="ORF">TWF506_007173</name>
</gene>
<feature type="compositionally biased region" description="Polar residues" evidence="1">
    <location>
        <begin position="475"/>
        <end position="493"/>
    </location>
</feature>
<feature type="region of interest" description="Disordered" evidence="1">
    <location>
        <begin position="474"/>
        <end position="545"/>
    </location>
</feature>
<feature type="domain" description="DUF7099" evidence="2">
    <location>
        <begin position="629"/>
        <end position="907"/>
    </location>
</feature>